<dbReference type="AlphaFoldDB" id="A0A6J5F7G1"/>
<evidence type="ECO:0000313" key="1">
    <source>
        <dbReference type="EMBL" id="CAB3773407.1"/>
    </source>
</evidence>
<proteinExistence type="predicted"/>
<protein>
    <recommendedName>
        <fullName evidence="3">Preprotein translocase subunit SecA</fullName>
    </recommendedName>
</protein>
<dbReference type="Proteomes" id="UP000494363">
    <property type="component" value="Unassembled WGS sequence"/>
</dbReference>
<gene>
    <name evidence="1" type="ORF">LMG29542_07231</name>
</gene>
<keyword evidence="2" id="KW-1185">Reference proteome</keyword>
<sequence length="65" mass="7359">MLTPHECAVLMLIRSAPEQIDLDRTELDTLMERQLVTLERLASGAQRPRLTEGGDSLLWAIARKQ</sequence>
<reference evidence="1 2" key="1">
    <citation type="submission" date="2020-04" db="EMBL/GenBank/DDBJ databases">
        <authorList>
            <person name="De Canck E."/>
        </authorList>
    </citation>
    <scope>NUCLEOTIDE SEQUENCE [LARGE SCALE GENOMIC DNA]</scope>
    <source>
        <strain evidence="1 2">LMG 29542</strain>
    </source>
</reference>
<accession>A0A6J5F7G1</accession>
<organism evidence="1 2">
    <name type="scientific">Paraburkholderia humisilvae</name>
    <dbReference type="NCBI Taxonomy" id="627669"/>
    <lineage>
        <taxon>Bacteria</taxon>
        <taxon>Pseudomonadati</taxon>
        <taxon>Pseudomonadota</taxon>
        <taxon>Betaproteobacteria</taxon>
        <taxon>Burkholderiales</taxon>
        <taxon>Burkholderiaceae</taxon>
        <taxon>Paraburkholderia</taxon>
    </lineage>
</organism>
<evidence type="ECO:0008006" key="3">
    <source>
        <dbReference type="Google" id="ProtNLM"/>
    </source>
</evidence>
<name>A0A6J5F7G1_9BURK</name>
<evidence type="ECO:0000313" key="2">
    <source>
        <dbReference type="Proteomes" id="UP000494363"/>
    </source>
</evidence>
<dbReference type="RefSeq" id="WP_217478095.1">
    <property type="nucleotide sequence ID" value="NZ_CADIKH010000074.1"/>
</dbReference>
<dbReference type="EMBL" id="CADIKH010000074">
    <property type="protein sequence ID" value="CAB3773407.1"/>
    <property type="molecule type" value="Genomic_DNA"/>
</dbReference>